<dbReference type="Pfam" id="PF00892">
    <property type="entry name" value="EamA"/>
    <property type="match status" value="2"/>
</dbReference>
<keyword evidence="3 6" id="KW-0812">Transmembrane</keyword>
<feature type="transmembrane region" description="Helical" evidence="6">
    <location>
        <begin position="116"/>
        <end position="135"/>
    </location>
</feature>
<reference evidence="8 9" key="1">
    <citation type="submission" date="2016-10" db="EMBL/GenBank/DDBJ databases">
        <authorList>
            <person name="de Groot N.N."/>
        </authorList>
    </citation>
    <scope>NUCLEOTIDE SEQUENCE [LARGE SCALE GENOMIC DNA]</scope>
    <source>
        <strain evidence="8 9">DSM 18979</strain>
    </source>
</reference>
<dbReference type="InterPro" id="IPR050638">
    <property type="entry name" value="AA-Vitamin_Transporters"/>
</dbReference>
<dbReference type="STRING" id="426128.SAMN05660297_02669"/>
<keyword evidence="5 6" id="KW-0472">Membrane</keyword>
<dbReference type="InterPro" id="IPR000620">
    <property type="entry name" value="EamA_dom"/>
</dbReference>
<feature type="transmembrane region" description="Helical" evidence="6">
    <location>
        <begin position="33"/>
        <end position="51"/>
    </location>
</feature>
<evidence type="ECO:0000313" key="8">
    <source>
        <dbReference type="EMBL" id="SET52534.1"/>
    </source>
</evidence>
<evidence type="ECO:0000256" key="2">
    <source>
        <dbReference type="ARBA" id="ARBA00007362"/>
    </source>
</evidence>
<feature type="transmembrane region" description="Helical" evidence="6">
    <location>
        <begin position="242"/>
        <end position="261"/>
    </location>
</feature>
<dbReference type="PANTHER" id="PTHR32322">
    <property type="entry name" value="INNER MEMBRANE TRANSPORTER"/>
    <property type="match status" value="1"/>
</dbReference>
<feature type="transmembrane region" description="Helical" evidence="6">
    <location>
        <begin position="267"/>
        <end position="285"/>
    </location>
</feature>
<comment type="similarity">
    <text evidence="2">Belongs to the EamA transporter family.</text>
</comment>
<proteinExistence type="inferred from homology"/>
<accession>A0A1I0F3P8</accession>
<name>A0A1I0F3P8_9FIRM</name>
<dbReference type="OrthoDB" id="67135at2"/>
<evidence type="ECO:0000259" key="7">
    <source>
        <dbReference type="Pfam" id="PF00892"/>
    </source>
</evidence>
<evidence type="ECO:0000256" key="4">
    <source>
        <dbReference type="ARBA" id="ARBA00022989"/>
    </source>
</evidence>
<keyword evidence="4 6" id="KW-1133">Transmembrane helix</keyword>
<feature type="domain" description="EamA" evidence="7">
    <location>
        <begin position="142"/>
        <end position="284"/>
    </location>
</feature>
<dbReference type="EMBL" id="FOHU01000013">
    <property type="protein sequence ID" value="SET52534.1"/>
    <property type="molecule type" value="Genomic_DNA"/>
</dbReference>
<dbReference type="PANTHER" id="PTHR32322:SF9">
    <property type="entry name" value="AMINO-ACID METABOLITE EFFLUX PUMP-RELATED"/>
    <property type="match status" value="1"/>
</dbReference>
<feature type="transmembrane region" description="Helical" evidence="6">
    <location>
        <begin position="172"/>
        <end position="194"/>
    </location>
</feature>
<dbReference type="RefSeq" id="WP_090444988.1">
    <property type="nucleotide sequence ID" value="NZ_FOHU01000013.1"/>
</dbReference>
<dbReference type="AlphaFoldDB" id="A0A1I0F3P8"/>
<dbReference type="Proteomes" id="UP000199568">
    <property type="component" value="Unassembled WGS sequence"/>
</dbReference>
<dbReference type="GO" id="GO:0016020">
    <property type="term" value="C:membrane"/>
    <property type="evidence" value="ECO:0007669"/>
    <property type="project" value="UniProtKB-SubCell"/>
</dbReference>
<feature type="transmembrane region" description="Helical" evidence="6">
    <location>
        <begin position="91"/>
        <end position="109"/>
    </location>
</feature>
<evidence type="ECO:0000256" key="6">
    <source>
        <dbReference type="SAM" id="Phobius"/>
    </source>
</evidence>
<comment type="subcellular location">
    <subcellularLocation>
        <location evidence="1">Membrane</location>
        <topology evidence="1">Multi-pass membrane protein</topology>
    </subcellularLocation>
</comment>
<feature type="transmembrane region" description="Helical" evidence="6">
    <location>
        <begin position="141"/>
        <end position="160"/>
    </location>
</feature>
<sequence length="298" mass="32256">MNKRDIGIGFIVAILWGLNFIAIKLGLENMPPLMLAAIRFIAVCLPAIFFLPRPPIDWRWLIALGLSINVGQFALLFIGMKMGMPAGLSSLVHQSQAFFTLAIAVLVLGEKWRWNHLVGLIIAAGGMVIVGLQQGSSMTAAGFWFTLAASASWGVGNIIMRRATQGVPAFSMLSLIVWAGAVAILPLTFLSLYIEGTNAWQEAWYSVNWITVVSIIYLAYFSLLVGYGLWGKLLSLYPASMVSPFALLVPVVGMSSAALLLKETFSLGQFIGALLVMTGLAVNVFGGKLMRNVEKVQT</sequence>
<feature type="domain" description="EamA" evidence="7">
    <location>
        <begin position="9"/>
        <end position="130"/>
    </location>
</feature>
<feature type="transmembrane region" description="Helical" evidence="6">
    <location>
        <begin position="7"/>
        <end position="27"/>
    </location>
</feature>
<dbReference type="InterPro" id="IPR037185">
    <property type="entry name" value="EmrE-like"/>
</dbReference>
<evidence type="ECO:0000256" key="5">
    <source>
        <dbReference type="ARBA" id="ARBA00023136"/>
    </source>
</evidence>
<keyword evidence="9" id="KW-1185">Reference proteome</keyword>
<evidence type="ECO:0000256" key="1">
    <source>
        <dbReference type="ARBA" id="ARBA00004141"/>
    </source>
</evidence>
<feature type="transmembrane region" description="Helical" evidence="6">
    <location>
        <begin position="58"/>
        <end position="79"/>
    </location>
</feature>
<gene>
    <name evidence="8" type="ORF">SAMN05660297_02669</name>
</gene>
<evidence type="ECO:0000313" key="9">
    <source>
        <dbReference type="Proteomes" id="UP000199568"/>
    </source>
</evidence>
<dbReference type="SUPFAM" id="SSF103481">
    <property type="entry name" value="Multidrug resistance efflux transporter EmrE"/>
    <property type="match status" value="2"/>
</dbReference>
<evidence type="ECO:0000256" key="3">
    <source>
        <dbReference type="ARBA" id="ARBA00022692"/>
    </source>
</evidence>
<protein>
    <submittedName>
        <fullName evidence="8">O-acetylserine/cysteine efflux transporter</fullName>
    </submittedName>
</protein>
<organism evidence="8 9">
    <name type="scientific">Natronincola peptidivorans</name>
    <dbReference type="NCBI Taxonomy" id="426128"/>
    <lineage>
        <taxon>Bacteria</taxon>
        <taxon>Bacillati</taxon>
        <taxon>Bacillota</taxon>
        <taxon>Clostridia</taxon>
        <taxon>Peptostreptococcales</taxon>
        <taxon>Natronincolaceae</taxon>
        <taxon>Natronincola</taxon>
    </lineage>
</organism>
<feature type="transmembrane region" description="Helical" evidence="6">
    <location>
        <begin position="206"/>
        <end position="230"/>
    </location>
</feature>